<keyword evidence="2" id="KW-0963">Cytoplasm</keyword>
<dbReference type="FunFam" id="2.30.42.10:FF:000023">
    <property type="entry name" value="Glutamate receptor interacting protein 1"/>
    <property type="match status" value="1"/>
</dbReference>
<dbReference type="GeneID" id="108265196"/>
<dbReference type="InterPro" id="IPR036034">
    <property type="entry name" value="PDZ_sf"/>
</dbReference>
<feature type="domain" description="PDZ" evidence="5">
    <location>
        <begin position="659"/>
        <end position="741"/>
    </location>
</feature>
<dbReference type="InterPro" id="IPR043545">
    <property type="entry name" value="GRIP1/2"/>
</dbReference>
<proteinExistence type="predicted"/>
<evidence type="ECO:0000259" key="5">
    <source>
        <dbReference type="PROSITE" id="PS50106"/>
    </source>
</evidence>
<dbReference type="RefSeq" id="XP_053536413.1">
    <property type="nucleotide sequence ID" value="XM_053680438.1"/>
</dbReference>
<dbReference type="FunFam" id="2.30.42.10:FF:000031">
    <property type="entry name" value="Glutamate receptor interacting protein 1"/>
    <property type="match status" value="1"/>
</dbReference>
<dbReference type="FunFam" id="2.30.42.10:FF:000035">
    <property type="entry name" value="Glutamate receptor interacting protein 1"/>
    <property type="match status" value="1"/>
</dbReference>
<feature type="region of interest" description="Disordered" evidence="4">
    <location>
        <begin position="360"/>
        <end position="445"/>
    </location>
</feature>
<dbReference type="AlphaFoldDB" id="A0A9F7RH51"/>
<evidence type="ECO:0000256" key="4">
    <source>
        <dbReference type="SAM" id="MobiDB-lite"/>
    </source>
</evidence>
<feature type="region of interest" description="Disordered" evidence="4">
    <location>
        <begin position="1"/>
        <end position="29"/>
    </location>
</feature>
<keyword evidence="6" id="KW-1185">Reference proteome</keyword>
<feature type="domain" description="PDZ" evidence="5">
    <location>
        <begin position="152"/>
        <end position="238"/>
    </location>
</feature>
<dbReference type="Pfam" id="PF17820">
    <property type="entry name" value="PDZ_6"/>
    <property type="match status" value="1"/>
</dbReference>
<feature type="region of interest" description="Disordered" evidence="4">
    <location>
        <begin position="744"/>
        <end position="790"/>
    </location>
</feature>
<feature type="domain" description="PDZ" evidence="5">
    <location>
        <begin position="46"/>
        <end position="135"/>
    </location>
</feature>
<reference evidence="6" key="1">
    <citation type="journal article" date="2016" name="Nat. Commun.">
        <title>The channel catfish genome sequence provides insights into the evolution of scale formation in teleosts.</title>
        <authorList>
            <person name="Liu Z."/>
            <person name="Liu S."/>
            <person name="Yao J."/>
            <person name="Bao L."/>
            <person name="Zhang J."/>
            <person name="Li Y."/>
            <person name="Jiang C."/>
            <person name="Sun L."/>
            <person name="Wang R."/>
            <person name="Zhang Y."/>
            <person name="Zhou T."/>
            <person name="Zeng Q."/>
            <person name="Fu Q."/>
            <person name="Gao S."/>
            <person name="Li N."/>
            <person name="Koren S."/>
            <person name="Jiang Y."/>
            <person name="Zimin A."/>
            <person name="Xu P."/>
            <person name="Phillippy A.M."/>
            <person name="Geng X."/>
            <person name="Song L."/>
            <person name="Sun F."/>
            <person name="Li C."/>
            <person name="Wang X."/>
            <person name="Chen A."/>
            <person name="Jin Y."/>
            <person name="Yuan Z."/>
            <person name="Yang Y."/>
            <person name="Tan S."/>
            <person name="Peatman E."/>
            <person name="Lu J."/>
            <person name="Qin Z."/>
            <person name="Dunham R."/>
            <person name="Li Z."/>
            <person name="Sonstegard T."/>
            <person name="Feng J."/>
            <person name="Danzmann R.G."/>
            <person name="Schroeder S."/>
            <person name="Scheffler B."/>
            <person name="Duke M.V."/>
            <person name="Ballard L."/>
            <person name="Kucuktas H."/>
            <person name="Kaltenboeck L."/>
            <person name="Liu H."/>
            <person name="Armbruster J."/>
            <person name="Xie Y."/>
            <person name="Kirby M.L."/>
            <person name="Tian Y."/>
            <person name="Flanagan M.E."/>
            <person name="Mu W."/>
            <person name="Waldbieser G.C."/>
        </authorList>
    </citation>
    <scope>NUCLEOTIDE SEQUENCE [LARGE SCALE GENOMIC DNA]</scope>
    <source>
        <strain evidence="6">SDA103</strain>
    </source>
</reference>
<dbReference type="InterPro" id="IPR041489">
    <property type="entry name" value="PDZ_6"/>
</dbReference>
<dbReference type="SMART" id="SM00228">
    <property type="entry name" value="PDZ"/>
    <property type="match status" value="7"/>
</dbReference>
<evidence type="ECO:0000256" key="3">
    <source>
        <dbReference type="ARBA" id="ARBA00022737"/>
    </source>
</evidence>
<dbReference type="Pfam" id="PF00595">
    <property type="entry name" value="PDZ"/>
    <property type="match status" value="6"/>
</dbReference>
<feature type="domain" description="PDZ" evidence="5">
    <location>
        <begin position="966"/>
        <end position="1048"/>
    </location>
</feature>
<dbReference type="FunFam" id="2.30.42.10:FF:000022">
    <property type="entry name" value="Glutamate receptor interacting protein 1"/>
    <property type="match status" value="1"/>
</dbReference>
<feature type="compositionally biased region" description="Basic residues" evidence="4">
    <location>
        <begin position="427"/>
        <end position="436"/>
    </location>
</feature>
<dbReference type="CDD" id="cd06684">
    <property type="entry name" value="PDZ3_GRIP1-2-like"/>
    <property type="match status" value="1"/>
</dbReference>
<name>A0A9F7RH51_ICTPU</name>
<dbReference type="CDD" id="cd06686">
    <property type="entry name" value="PDZ4_GRIP1-2-like"/>
    <property type="match status" value="1"/>
</dbReference>
<dbReference type="SUPFAM" id="SSF50156">
    <property type="entry name" value="PDZ domain-like"/>
    <property type="match status" value="7"/>
</dbReference>
<evidence type="ECO:0000313" key="9">
    <source>
        <dbReference type="RefSeq" id="XP_053536414.1"/>
    </source>
</evidence>
<comment type="subcellular location">
    <subcellularLocation>
        <location evidence="1">Cytoplasm</location>
    </subcellularLocation>
</comment>
<dbReference type="Gene3D" id="2.30.42.10">
    <property type="match status" value="7"/>
</dbReference>
<dbReference type="PANTHER" id="PTHR46227">
    <property type="entry name" value="GLUTAMATE RECEPTOR-INTERACTING PROTEIN GRIP"/>
    <property type="match status" value="1"/>
</dbReference>
<dbReference type="FunFam" id="2.30.42.10:FF:000312">
    <property type="entry name" value="Glutamate receptor interacting protein 1"/>
    <property type="match status" value="1"/>
</dbReference>
<feature type="domain" description="PDZ" evidence="5">
    <location>
        <begin position="561"/>
        <end position="644"/>
    </location>
</feature>
<feature type="compositionally biased region" description="Polar residues" evidence="4">
    <location>
        <begin position="1055"/>
        <end position="1067"/>
    </location>
</feature>
<dbReference type="RefSeq" id="XP_053536414.1">
    <property type="nucleotide sequence ID" value="XM_053680439.1"/>
</dbReference>
<dbReference type="GO" id="GO:0005737">
    <property type="term" value="C:cytoplasm"/>
    <property type="evidence" value="ECO:0007669"/>
    <property type="project" value="UniProtKB-SubCell"/>
</dbReference>
<dbReference type="FunFam" id="2.30.42.10:FF:000021">
    <property type="entry name" value="Glutamate receptor interacting protein 1"/>
    <property type="match status" value="1"/>
</dbReference>
<evidence type="ECO:0000256" key="1">
    <source>
        <dbReference type="ARBA" id="ARBA00004496"/>
    </source>
</evidence>
<keyword evidence="3" id="KW-0677">Repeat</keyword>
<feature type="compositionally biased region" description="Low complexity" evidence="4">
    <location>
        <begin position="414"/>
        <end position="426"/>
    </location>
</feature>
<feature type="domain" description="PDZ" evidence="5">
    <location>
        <begin position="252"/>
        <end position="336"/>
    </location>
</feature>
<feature type="domain" description="PDZ" evidence="5">
    <location>
        <begin position="460"/>
        <end position="535"/>
    </location>
</feature>
<evidence type="ECO:0000313" key="8">
    <source>
        <dbReference type="RefSeq" id="XP_053536413.1"/>
    </source>
</evidence>
<dbReference type="CDD" id="cd06683">
    <property type="entry name" value="PDZ6_GRIP1-2-like"/>
    <property type="match status" value="1"/>
</dbReference>
<dbReference type="FunFam" id="2.30.42.10:FF:000034">
    <property type="entry name" value="Glutamate receptor interacting protein 1"/>
    <property type="match status" value="1"/>
</dbReference>
<accession>A0A9F7RH51</accession>
<dbReference type="CDD" id="cd06685">
    <property type="entry name" value="PDZ7_GRIP1-2-like"/>
    <property type="match status" value="1"/>
</dbReference>
<gene>
    <name evidence="7 8 9" type="primary">grip2a</name>
</gene>
<dbReference type="GO" id="GO:0098887">
    <property type="term" value="P:neurotransmitter receptor transport, endosome to postsynaptic membrane"/>
    <property type="evidence" value="ECO:0007669"/>
    <property type="project" value="TreeGrafter"/>
</dbReference>
<feature type="compositionally biased region" description="Low complexity" evidence="4">
    <location>
        <begin position="385"/>
        <end position="401"/>
    </location>
</feature>
<dbReference type="RefSeq" id="XP_053536412.1">
    <property type="nucleotide sequence ID" value="XM_053680437.1"/>
</dbReference>
<dbReference type="CDD" id="cd06681">
    <property type="entry name" value="PDZ2_GRIP1-2-like"/>
    <property type="match status" value="1"/>
</dbReference>
<protein>
    <submittedName>
        <fullName evidence="7 8">Glutamate receptor-interacting protein 2a isoform X3</fullName>
    </submittedName>
</protein>
<feature type="region of interest" description="Disordered" evidence="4">
    <location>
        <begin position="1055"/>
        <end position="1092"/>
    </location>
</feature>
<feature type="compositionally biased region" description="Polar residues" evidence="4">
    <location>
        <begin position="369"/>
        <end position="384"/>
    </location>
</feature>
<dbReference type="Proteomes" id="UP000221080">
    <property type="component" value="Chromosome 5"/>
</dbReference>
<evidence type="ECO:0000256" key="2">
    <source>
        <dbReference type="ARBA" id="ARBA00022490"/>
    </source>
</evidence>
<evidence type="ECO:0000313" key="7">
    <source>
        <dbReference type="RefSeq" id="XP_053536412.1"/>
    </source>
</evidence>
<organism evidence="6 8">
    <name type="scientific">Ictalurus punctatus</name>
    <name type="common">Channel catfish</name>
    <name type="synonym">Silurus punctatus</name>
    <dbReference type="NCBI Taxonomy" id="7998"/>
    <lineage>
        <taxon>Eukaryota</taxon>
        <taxon>Metazoa</taxon>
        <taxon>Chordata</taxon>
        <taxon>Craniata</taxon>
        <taxon>Vertebrata</taxon>
        <taxon>Euteleostomi</taxon>
        <taxon>Actinopterygii</taxon>
        <taxon>Neopterygii</taxon>
        <taxon>Teleostei</taxon>
        <taxon>Ostariophysi</taxon>
        <taxon>Siluriformes</taxon>
        <taxon>Ictaluridae</taxon>
        <taxon>Ictalurus</taxon>
    </lineage>
</organism>
<dbReference type="InterPro" id="IPR001478">
    <property type="entry name" value="PDZ"/>
</dbReference>
<dbReference type="PANTHER" id="PTHR46227:SF5">
    <property type="entry name" value="GLUTAMATE RECEPTOR INTERACTING PROTEIN 2 ISOFORM X1"/>
    <property type="match status" value="1"/>
</dbReference>
<feature type="compositionally biased region" description="Basic and acidic residues" evidence="4">
    <location>
        <begin position="1"/>
        <end position="21"/>
    </location>
</feature>
<evidence type="ECO:0000313" key="6">
    <source>
        <dbReference type="Proteomes" id="UP000221080"/>
    </source>
</evidence>
<dbReference type="CDD" id="cd06682">
    <property type="entry name" value="PDZ5_GRIP1-2-like"/>
    <property type="match status" value="1"/>
</dbReference>
<dbReference type="PROSITE" id="PS50106">
    <property type="entry name" value="PDZ"/>
    <property type="match status" value="7"/>
</dbReference>
<sequence>MLCGLRREGRSDDGPYSKGNKDCSANDNSVVSKRRSIPDEIRGLTTVELIKREGSSLGLTISGGSDKDGKPRVSNLRSGGLAASLCVHLRSDQLNMGDYIKSVNGINLSKLRHDEIISMLKNIGERVVLEVEYELPPLAPSSPSSVISKTIEVCLEKEGNSFGFVLRGGFHEDWHKARPLVVTYVRPGGPADREGTLRVGDRVLSVNGVALNRRKHADSLTLLMQSSQEAYFLIEYDITVMESVQQSSGPLQVEIMKSTGSVLGLSLTTAIYRNKHVITIQKIKPASVAERCGALHVGDILLAIDGMSTEHCSLMEAQQLLANSSEVTKLEILPSPHSLHDTVRVQRSSQRQFESGVNYLNVPAPTHSKAPSTLSNTTPTHSHCTSVASGSSSQTSGFHSAKGGSGYPSPYPCSTLPSYPSSPRSTTSRRKPRRPEHKSSLSLSSTVGVGGQVVHIENNEVVLRGDPLTGFGLQLQGGVFATEPLSAPACIRFIEPDSPAERCGVLQVGDRILSINGVPTDDGTLEEANQLLRDAALSNQVTLEVEFDVAESVIPSSGTFHVKLPKRRGVEVGITISASKKPGRPLIISEIKRGSIAHRTGTLEPGDRLLGIDNVKLEHCGIDEAMAVLQQAEDMVRLRIQKDEDNLDELESSGSVIFTVELKRHGGPLGITISGTEEPFNPILISSLTRNGLAHRTGALHIGDRVLAINHVSLKGKPLSEAIHLLQTAGDAVTLKIKKRTEPVFGSDSGSPLRAGSCLSDTEDDRSDSLRRCKHSGLRHPATPPSLDSAMDSWDGSALDGGYGSQGEGGALMERMVLSGLWGAYIHRTSDLTIHPNEWKRTNQRSPLASRRLTHRAAVHDGKSGEEDWKYHGSVSPVRCRGNTDTQETYWSQALQDLETCGQSEILRELEATMMSGSTLSLGDESEVCNDGETPFPAAALKQCWDCSTKAELNDSNTAVPLELHKICVLKDEDSRDFGFSVSDGLLEKGVYVNMIRPDGPADQAGLQPYDRVLQVNHVRTRDFDCCLAVPLIAEAGDQLQLVISRNPLTQASQWSLEDSQDVSDTLPTVPVHGSSETELGPEMVPLSGGLL</sequence>
<keyword evidence="7 8" id="KW-0675">Receptor</keyword>
<dbReference type="CTD" id="568084"/>
<reference evidence="7 8" key="2">
    <citation type="submission" date="2025-04" db="UniProtKB">
        <authorList>
            <consortium name="RefSeq"/>
        </authorList>
    </citation>
    <scope>IDENTIFICATION</scope>
    <source>
        <tissue evidence="7 8">Blood</tissue>
    </source>
</reference>
<dbReference type="CDD" id="cd06687">
    <property type="entry name" value="PDZ1_GRIP1-2-like"/>
    <property type="match status" value="1"/>
</dbReference>